<sequence length="84" mass="9632">MTDGSTATEQVDRGADAAFLALHEERETLERRLSMAKHRQRFCSNPAAVEDAGTEERNLLESLDRVMTQIRAAEYRRKPGARRW</sequence>
<dbReference type="RefSeq" id="WP_238242943.1">
    <property type="nucleotide sequence ID" value="NZ_BPQP01000014.1"/>
</dbReference>
<keyword evidence="2" id="KW-1185">Reference proteome</keyword>
<accession>A0ABQ4RTP3</accession>
<dbReference type="EMBL" id="BPQP01000014">
    <property type="protein sequence ID" value="GJD93745.1"/>
    <property type="molecule type" value="Genomic_DNA"/>
</dbReference>
<comment type="caution">
    <text evidence="1">The sequence shown here is derived from an EMBL/GenBank/DDBJ whole genome shotgun (WGS) entry which is preliminary data.</text>
</comment>
<organism evidence="1 2">
    <name type="scientific">Methylobacterium iners</name>
    <dbReference type="NCBI Taxonomy" id="418707"/>
    <lineage>
        <taxon>Bacteria</taxon>
        <taxon>Pseudomonadati</taxon>
        <taxon>Pseudomonadota</taxon>
        <taxon>Alphaproteobacteria</taxon>
        <taxon>Hyphomicrobiales</taxon>
        <taxon>Methylobacteriaceae</taxon>
        <taxon>Methylobacterium</taxon>
    </lineage>
</organism>
<protein>
    <submittedName>
        <fullName evidence="1">Uncharacterized protein</fullName>
    </submittedName>
</protein>
<evidence type="ECO:0000313" key="2">
    <source>
        <dbReference type="Proteomes" id="UP001055125"/>
    </source>
</evidence>
<reference evidence="1" key="1">
    <citation type="journal article" date="2021" name="Front. Microbiol.">
        <title>Comprehensive Comparative Genomics and Phenotyping of Methylobacterium Species.</title>
        <authorList>
            <person name="Alessa O."/>
            <person name="Ogura Y."/>
            <person name="Fujitani Y."/>
            <person name="Takami H."/>
            <person name="Hayashi T."/>
            <person name="Sahin N."/>
            <person name="Tani A."/>
        </authorList>
    </citation>
    <scope>NUCLEOTIDE SEQUENCE</scope>
    <source>
        <strain evidence="1">DSM 19015</strain>
    </source>
</reference>
<dbReference type="Proteomes" id="UP001055125">
    <property type="component" value="Unassembled WGS sequence"/>
</dbReference>
<gene>
    <name evidence="1" type="ORF">OCOJLMKI_0941</name>
</gene>
<proteinExistence type="predicted"/>
<reference evidence="1" key="2">
    <citation type="submission" date="2021-08" db="EMBL/GenBank/DDBJ databases">
        <authorList>
            <person name="Tani A."/>
            <person name="Ola A."/>
            <person name="Ogura Y."/>
            <person name="Katsura K."/>
            <person name="Hayashi T."/>
        </authorList>
    </citation>
    <scope>NUCLEOTIDE SEQUENCE</scope>
    <source>
        <strain evidence="1">DSM 19015</strain>
    </source>
</reference>
<name>A0ABQ4RTP3_9HYPH</name>
<evidence type="ECO:0000313" key="1">
    <source>
        <dbReference type="EMBL" id="GJD93745.1"/>
    </source>
</evidence>